<dbReference type="PANTHER" id="PTHR47074">
    <property type="entry name" value="BNAC02G40300D PROTEIN"/>
    <property type="match status" value="1"/>
</dbReference>
<dbReference type="Proteomes" id="UP000823674">
    <property type="component" value="Chromosome A04"/>
</dbReference>
<dbReference type="EMBL" id="JADBGQ010000004">
    <property type="protein sequence ID" value="KAG5401019.1"/>
    <property type="molecule type" value="Genomic_DNA"/>
</dbReference>
<gene>
    <name evidence="2" type="primary">A04g505190.1_BraROA</name>
    <name evidence="2" type="ORF">IGI04_015626</name>
</gene>
<proteinExistence type="predicted"/>
<organism evidence="2 3">
    <name type="scientific">Brassica rapa subsp. trilocularis</name>
    <dbReference type="NCBI Taxonomy" id="1813537"/>
    <lineage>
        <taxon>Eukaryota</taxon>
        <taxon>Viridiplantae</taxon>
        <taxon>Streptophyta</taxon>
        <taxon>Embryophyta</taxon>
        <taxon>Tracheophyta</taxon>
        <taxon>Spermatophyta</taxon>
        <taxon>Magnoliopsida</taxon>
        <taxon>eudicotyledons</taxon>
        <taxon>Gunneridae</taxon>
        <taxon>Pentapetalae</taxon>
        <taxon>rosids</taxon>
        <taxon>malvids</taxon>
        <taxon>Brassicales</taxon>
        <taxon>Brassicaceae</taxon>
        <taxon>Brassiceae</taxon>
        <taxon>Brassica</taxon>
    </lineage>
</organism>
<feature type="domain" description="RNase H type-1" evidence="1">
    <location>
        <begin position="21"/>
        <end position="141"/>
    </location>
</feature>
<evidence type="ECO:0000259" key="1">
    <source>
        <dbReference type="Pfam" id="PF13456"/>
    </source>
</evidence>
<keyword evidence="3" id="KW-1185">Reference proteome</keyword>
<dbReference type="InterPro" id="IPR052929">
    <property type="entry name" value="RNase_H-like_EbsB-rel"/>
</dbReference>
<protein>
    <recommendedName>
        <fullName evidence="1">RNase H type-1 domain-containing protein</fullName>
    </recommendedName>
</protein>
<evidence type="ECO:0000313" key="2">
    <source>
        <dbReference type="EMBL" id="KAG5401019.1"/>
    </source>
</evidence>
<evidence type="ECO:0000313" key="3">
    <source>
        <dbReference type="Proteomes" id="UP000823674"/>
    </source>
</evidence>
<name>A0ABQ7MQM1_BRACM</name>
<dbReference type="PANTHER" id="PTHR47074:SF49">
    <property type="entry name" value="POLYNUCLEOTIDYL TRANSFERASE, RIBONUCLEASE H-LIKE SUPERFAMILY PROTEIN"/>
    <property type="match status" value="1"/>
</dbReference>
<comment type="caution">
    <text evidence="2">The sequence shown here is derived from an EMBL/GenBank/DDBJ whole genome shotgun (WGS) entry which is preliminary data.</text>
</comment>
<dbReference type="Pfam" id="PF13456">
    <property type="entry name" value="RVT_3"/>
    <property type="match status" value="1"/>
</dbReference>
<dbReference type="InterPro" id="IPR002156">
    <property type="entry name" value="RNaseH_domain"/>
</dbReference>
<sequence>MHIAVQPLTWTKPAAGFVKCNVACSWSEASNTCGGAWLARDSNGMALCHSCRSFSGISSLRQAEQITLSWAVAAMKDIRWQRVIMEVSSPRLQDLLFDPRGLRDQSPWALEIHNALLTFEMGCFNLVSMKANTLAKEIATSVTRDRRSNLM</sequence>
<reference evidence="2 3" key="1">
    <citation type="submission" date="2021-03" db="EMBL/GenBank/DDBJ databases">
        <authorList>
            <person name="King G.J."/>
            <person name="Bancroft I."/>
            <person name="Baten A."/>
            <person name="Bloomfield J."/>
            <person name="Borpatragohain P."/>
            <person name="He Z."/>
            <person name="Irish N."/>
            <person name="Irwin J."/>
            <person name="Liu K."/>
            <person name="Mauleon R.P."/>
            <person name="Moore J."/>
            <person name="Morris R."/>
            <person name="Ostergaard L."/>
            <person name="Wang B."/>
            <person name="Wells R."/>
        </authorList>
    </citation>
    <scope>NUCLEOTIDE SEQUENCE [LARGE SCALE GENOMIC DNA]</scope>
    <source>
        <strain evidence="2">R-o-18</strain>
        <tissue evidence="2">Leaf</tissue>
    </source>
</reference>
<accession>A0ABQ7MQM1</accession>